<proteinExistence type="predicted"/>
<evidence type="ECO:0000313" key="2">
    <source>
        <dbReference type="Proteomes" id="UP000828390"/>
    </source>
</evidence>
<keyword evidence="2" id="KW-1185">Reference proteome</keyword>
<dbReference type="AlphaFoldDB" id="A0A9D4CAB5"/>
<protein>
    <submittedName>
        <fullName evidence="1">Uncharacterized protein</fullName>
    </submittedName>
</protein>
<evidence type="ECO:0000313" key="1">
    <source>
        <dbReference type="EMBL" id="KAH3719819.1"/>
    </source>
</evidence>
<reference evidence="1" key="2">
    <citation type="submission" date="2020-11" db="EMBL/GenBank/DDBJ databases">
        <authorList>
            <person name="McCartney M.A."/>
            <person name="Auch B."/>
            <person name="Kono T."/>
            <person name="Mallez S."/>
            <person name="Becker A."/>
            <person name="Gohl D.M."/>
            <person name="Silverstein K.A.T."/>
            <person name="Koren S."/>
            <person name="Bechman K.B."/>
            <person name="Herman A."/>
            <person name="Abrahante J.E."/>
            <person name="Garbe J."/>
        </authorList>
    </citation>
    <scope>NUCLEOTIDE SEQUENCE</scope>
    <source>
        <strain evidence="1">Duluth1</strain>
        <tissue evidence="1">Whole animal</tissue>
    </source>
</reference>
<gene>
    <name evidence="1" type="ORF">DPMN_062700</name>
</gene>
<accession>A0A9D4CAB5</accession>
<sequence length="97" mass="10885">MFSLVFFCPSDFCLDHVAPFFLVCSAPRKCLFRFNPLTSDGCQSYNVLVSVLERILSLTDSLRGRPFPAGAGNNACFFDLLLWGVSKGEYQFRPCCL</sequence>
<comment type="caution">
    <text evidence="1">The sequence shown here is derived from an EMBL/GenBank/DDBJ whole genome shotgun (WGS) entry which is preliminary data.</text>
</comment>
<dbReference type="EMBL" id="JAIWYP010000013">
    <property type="protein sequence ID" value="KAH3719819.1"/>
    <property type="molecule type" value="Genomic_DNA"/>
</dbReference>
<name>A0A9D4CAB5_DREPO</name>
<organism evidence="1 2">
    <name type="scientific">Dreissena polymorpha</name>
    <name type="common">Zebra mussel</name>
    <name type="synonym">Mytilus polymorpha</name>
    <dbReference type="NCBI Taxonomy" id="45954"/>
    <lineage>
        <taxon>Eukaryota</taxon>
        <taxon>Metazoa</taxon>
        <taxon>Spiralia</taxon>
        <taxon>Lophotrochozoa</taxon>
        <taxon>Mollusca</taxon>
        <taxon>Bivalvia</taxon>
        <taxon>Autobranchia</taxon>
        <taxon>Heteroconchia</taxon>
        <taxon>Euheterodonta</taxon>
        <taxon>Imparidentia</taxon>
        <taxon>Neoheterodontei</taxon>
        <taxon>Myida</taxon>
        <taxon>Dreissenoidea</taxon>
        <taxon>Dreissenidae</taxon>
        <taxon>Dreissena</taxon>
    </lineage>
</organism>
<reference evidence="1" key="1">
    <citation type="journal article" date="2019" name="bioRxiv">
        <title>The Genome of the Zebra Mussel, Dreissena polymorpha: A Resource for Invasive Species Research.</title>
        <authorList>
            <person name="McCartney M.A."/>
            <person name="Auch B."/>
            <person name="Kono T."/>
            <person name="Mallez S."/>
            <person name="Zhang Y."/>
            <person name="Obille A."/>
            <person name="Becker A."/>
            <person name="Abrahante J.E."/>
            <person name="Garbe J."/>
            <person name="Badalamenti J.P."/>
            <person name="Herman A."/>
            <person name="Mangelson H."/>
            <person name="Liachko I."/>
            <person name="Sullivan S."/>
            <person name="Sone E.D."/>
            <person name="Koren S."/>
            <person name="Silverstein K.A.T."/>
            <person name="Beckman K.B."/>
            <person name="Gohl D.M."/>
        </authorList>
    </citation>
    <scope>NUCLEOTIDE SEQUENCE</scope>
    <source>
        <strain evidence="1">Duluth1</strain>
        <tissue evidence="1">Whole animal</tissue>
    </source>
</reference>
<dbReference type="Proteomes" id="UP000828390">
    <property type="component" value="Unassembled WGS sequence"/>
</dbReference>